<keyword evidence="1" id="KW-0472">Membrane</keyword>
<reference evidence="2 3" key="1">
    <citation type="submission" date="2019-03" db="EMBL/GenBank/DDBJ databases">
        <authorList>
            <consortium name="Pathogen Informatics"/>
        </authorList>
    </citation>
    <scope>NUCLEOTIDE SEQUENCE [LARGE SCALE GENOMIC DNA]</scope>
    <source>
        <strain evidence="2 3">NCTC12993</strain>
    </source>
</reference>
<evidence type="ECO:0000256" key="1">
    <source>
        <dbReference type="SAM" id="Phobius"/>
    </source>
</evidence>
<name>A0A485CWT9_KLUCR</name>
<protein>
    <submittedName>
        <fullName evidence="2">HTH-type transcriptional regulator AdiY</fullName>
    </submittedName>
</protein>
<dbReference type="AlphaFoldDB" id="A0A485CWT9"/>
<gene>
    <name evidence="2" type="primary">adiY_2</name>
    <name evidence="2" type="ORF">NCTC12993_07215</name>
</gene>
<sequence length="89" mass="10134">MFREAALHSVLETSDRCEIERTRSLLFTVLSVFVESPGFIALIMQMLRNSVKESVLPDYPERYSKGVEFKSGCQRAVPEPEPVKKEVAE</sequence>
<keyword evidence="1" id="KW-0812">Transmembrane</keyword>
<evidence type="ECO:0000313" key="3">
    <source>
        <dbReference type="Proteomes" id="UP000401081"/>
    </source>
</evidence>
<dbReference type="Proteomes" id="UP000401081">
    <property type="component" value="Unassembled WGS sequence"/>
</dbReference>
<keyword evidence="3" id="KW-1185">Reference proteome</keyword>
<organism evidence="2 3">
    <name type="scientific">Kluyvera cryocrescens</name>
    <name type="common">Kluyvera citrophila</name>
    <dbReference type="NCBI Taxonomy" id="580"/>
    <lineage>
        <taxon>Bacteria</taxon>
        <taxon>Pseudomonadati</taxon>
        <taxon>Pseudomonadota</taxon>
        <taxon>Gammaproteobacteria</taxon>
        <taxon>Enterobacterales</taxon>
        <taxon>Enterobacteriaceae</taxon>
        <taxon>Kluyvera</taxon>
    </lineage>
</organism>
<dbReference type="EMBL" id="CAADJD010000031">
    <property type="protein sequence ID" value="VFS89228.1"/>
    <property type="molecule type" value="Genomic_DNA"/>
</dbReference>
<accession>A0A485CWT9</accession>
<proteinExistence type="predicted"/>
<feature type="transmembrane region" description="Helical" evidence="1">
    <location>
        <begin position="25"/>
        <end position="44"/>
    </location>
</feature>
<evidence type="ECO:0000313" key="2">
    <source>
        <dbReference type="EMBL" id="VFS89228.1"/>
    </source>
</evidence>
<keyword evidence="1" id="KW-1133">Transmembrane helix</keyword>